<feature type="compositionally biased region" description="Polar residues" evidence="1">
    <location>
        <begin position="8"/>
        <end position="24"/>
    </location>
</feature>
<name>A0A397J1B8_9GLOM</name>
<dbReference type="EMBL" id="PQFF01000107">
    <property type="protein sequence ID" value="RHZ81981.1"/>
    <property type="molecule type" value="Genomic_DNA"/>
</dbReference>
<comment type="caution">
    <text evidence="2">The sequence shown here is derived from an EMBL/GenBank/DDBJ whole genome shotgun (WGS) entry which is preliminary data.</text>
</comment>
<dbReference type="OrthoDB" id="2449263at2759"/>
<evidence type="ECO:0000256" key="1">
    <source>
        <dbReference type="SAM" id="MobiDB-lite"/>
    </source>
</evidence>
<sequence length="185" mass="22332">MDVHIQEELNNNGHDNVTQSLPLQQKKTNTYPQLYKYTELKIILIQNDIEQYEDKSNNIIPKNLENETYSKKHGFTIIKKWLMRHKNENIEYRSFGCKFGNHHQPKKQVDINKHRNHKSKRQQLKFSALSILDCDLANTIQKYKVKTDIVYNAFQLLKTLIQYKSNNPRWYIYIEFQFDEENRLI</sequence>
<gene>
    <name evidence="2" type="ORF">Glove_115g3</name>
</gene>
<evidence type="ECO:0000313" key="2">
    <source>
        <dbReference type="EMBL" id="RHZ81981.1"/>
    </source>
</evidence>
<protein>
    <submittedName>
        <fullName evidence="2">Uncharacterized protein</fullName>
    </submittedName>
</protein>
<reference evidence="2 3" key="1">
    <citation type="submission" date="2018-08" db="EMBL/GenBank/DDBJ databases">
        <title>Genome and evolution of the arbuscular mycorrhizal fungus Diversispora epigaea (formerly Glomus versiforme) and its bacterial endosymbionts.</title>
        <authorList>
            <person name="Sun X."/>
            <person name="Fei Z."/>
            <person name="Harrison M."/>
        </authorList>
    </citation>
    <scope>NUCLEOTIDE SEQUENCE [LARGE SCALE GENOMIC DNA]</scope>
    <source>
        <strain evidence="2 3">IT104</strain>
    </source>
</reference>
<feature type="region of interest" description="Disordered" evidence="1">
    <location>
        <begin position="1"/>
        <end position="24"/>
    </location>
</feature>
<accession>A0A397J1B8</accession>
<evidence type="ECO:0000313" key="3">
    <source>
        <dbReference type="Proteomes" id="UP000266861"/>
    </source>
</evidence>
<proteinExistence type="predicted"/>
<dbReference type="AlphaFoldDB" id="A0A397J1B8"/>
<keyword evidence="3" id="KW-1185">Reference proteome</keyword>
<dbReference type="Proteomes" id="UP000266861">
    <property type="component" value="Unassembled WGS sequence"/>
</dbReference>
<organism evidence="2 3">
    <name type="scientific">Diversispora epigaea</name>
    <dbReference type="NCBI Taxonomy" id="1348612"/>
    <lineage>
        <taxon>Eukaryota</taxon>
        <taxon>Fungi</taxon>
        <taxon>Fungi incertae sedis</taxon>
        <taxon>Mucoromycota</taxon>
        <taxon>Glomeromycotina</taxon>
        <taxon>Glomeromycetes</taxon>
        <taxon>Diversisporales</taxon>
        <taxon>Diversisporaceae</taxon>
        <taxon>Diversispora</taxon>
    </lineage>
</organism>